<feature type="transmembrane region" description="Helical" evidence="1">
    <location>
        <begin position="496"/>
        <end position="519"/>
    </location>
</feature>
<dbReference type="PANTHER" id="PTHR20992">
    <property type="entry name" value="AT15442P-RELATED"/>
    <property type="match status" value="1"/>
</dbReference>
<feature type="transmembrane region" description="Helical" evidence="1">
    <location>
        <begin position="466"/>
        <end position="490"/>
    </location>
</feature>
<keyword evidence="3" id="KW-1185">Reference proteome</keyword>
<protein>
    <submittedName>
        <fullName evidence="2">TIGR00341 family protein</fullName>
    </submittedName>
</protein>
<dbReference type="InterPro" id="IPR005240">
    <property type="entry name" value="DUF389"/>
</dbReference>
<feature type="transmembrane region" description="Helical" evidence="1">
    <location>
        <begin position="531"/>
        <end position="550"/>
    </location>
</feature>
<dbReference type="PANTHER" id="PTHR20992:SF9">
    <property type="entry name" value="AT15442P-RELATED"/>
    <property type="match status" value="1"/>
</dbReference>
<keyword evidence="1" id="KW-1133">Transmembrane helix</keyword>
<dbReference type="OrthoDB" id="9790659at2"/>
<accession>A0A4P7NWF8</accession>
<dbReference type="RefSeq" id="WP_135794755.1">
    <property type="nucleotide sequence ID" value="NZ_CP032096.1"/>
</dbReference>
<proteinExistence type="predicted"/>
<gene>
    <name evidence="2" type="ORF">GHNINEIG_00015</name>
</gene>
<feature type="transmembrane region" description="Helical" evidence="1">
    <location>
        <begin position="440"/>
        <end position="459"/>
    </location>
</feature>
<dbReference type="AlphaFoldDB" id="A0A4P7NWF8"/>
<evidence type="ECO:0000256" key="1">
    <source>
        <dbReference type="SAM" id="Phobius"/>
    </source>
</evidence>
<keyword evidence="1" id="KW-0812">Transmembrane</keyword>
<name>A0A4P7NWF8_9GAMM</name>
<dbReference type="SUPFAM" id="SSF111331">
    <property type="entry name" value="NAD kinase/diacylglycerol kinase-like"/>
    <property type="match status" value="1"/>
</dbReference>
<feature type="transmembrane region" description="Helical" evidence="1">
    <location>
        <begin position="347"/>
        <end position="365"/>
    </location>
</feature>
<dbReference type="EMBL" id="CP032096">
    <property type="protein sequence ID" value="QBZ81991.1"/>
    <property type="molecule type" value="Genomic_DNA"/>
</dbReference>
<keyword evidence="1" id="KW-0472">Membrane</keyword>
<reference evidence="2 3" key="1">
    <citation type="submission" date="2018-08" db="EMBL/GenBank/DDBJ databases">
        <title>Horizontal acquisition of hydrogen conversion ability and other habitat adaptations in Hydrogenovibrio crunogenus strains.</title>
        <authorList>
            <person name="Gonnella G."/>
            <person name="Adam N."/>
            <person name="Perner M."/>
        </authorList>
    </citation>
    <scope>NUCLEOTIDE SEQUENCE [LARGE SCALE GENOMIC DNA]</scope>
    <source>
        <strain evidence="2 3">SP-41</strain>
    </source>
</reference>
<dbReference type="Pfam" id="PF04087">
    <property type="entry name" value="DUF389"/>
    <property type="match status" value="1"/>
</dbReference>
<evidence type="ECO:0000313" key="3">
    <source>
        <dbReference type="Proteomes" id="UP000296201"/>
    </source>
</evidence>
<dbReference type="InterPro" id="IPR016064">
    <property type="entry name" value="NAD/diacylglycerol_kinase_sf"/>
</dbReference>
<feature type="transmembrane region" description="Helical" evidence="1">
    <location>
        <begin position="405"/>
        <end position="428"/>
    </location>
</feature>
<dbReference type="Proteomes" id="UP000296201">
    <property type="component" value="Chromosome"/>
</dbReference>
<sequence length="627" mass="68055">MTKKYLVLYDAKIDSSAFEQEIKPLLPDACEWVAYQGQSLEGLSPSSPVLTWLGDEDLCQILPIASAEKWQIGFIPHPEMVRAYRAFFIPQKPSDAIEDILAATDATPADLMLCNHEVVLGTVMIGNPDIMKPAALVDESLWCKFKNLMLLTFNLKKTCLLPYQFLTKKENQVNTAALGITIVYRPGNSEFTKRVVGETEKDEATLNAVILAPRSISEVLHFLLTRVLPKKVFAKGTLPNYLGHIKTESVKVSGNDLVDFSIDGVAHHAESVNVSVENDALQVLSKTMPEKVSSQDQKESVRVDRLPKGQVVKELVTQHLPLIHHADQEEVKEVFMTLRENAQASEAYLVLMVLAILLATVGLFANSSPVIIGAMILAPLMSPIVSLSMGVLRQNGDLVATSAKTLFIGIVLSLFFGTLLTLLTPLYTVNSEISARLSPTILDLGVAIISGIAAAYASARSEVAKSLAGVAIAVALVPPLGVSAIGIGWWDWNVFSGAFLLFMTNLVGIVLAASATFLVMGFSPFHLAKKGLVLSLTFVVIISIPLGFAFKSLVTEQRAAMALKDLTIEGVVLKDVSIRNDDPIYVSVKLLSEHGLKSEQINAVKSQIETRLGESIQLEATTAILKK</sequence>
<evidence type="ECO:0000313" key="2">
    <source>
        <dbReference type="EMBL" id="QBZ81991.1"/>
    </source>
</evidence>
<feature type="transmembrane region" description="Helical" evidence="1">
    <location>
        <begin position="371"/>
        <end position="393"/>
    </location>
</feature>
<organism evidence="2 3">
    <name type="scientific">Hydrogenovibrio crunogenus</name>
    <dbReference type="NCBI Taxonomy" id="39765"/>
    <lineage>
        <taxon>Bacteria</taxon>
        <taxon>Pseudomonadati</taxon>
        <taxon>Pseudomonadota</taxon>
        <taxon>Gammaproteobacteria</taxon>
        <taxon>Thiotrichales</taxon>
        <taxon>Piscirickettsiaceae</taxon>
        <taxon>Hydrogenovibrio</taxon>
    </lineage>
</organism>